<dbReference type="Proteomes" id="UP000681317">
    <property type="component" value="Chromosome"/>
</dbReference>
<keyword evidence="3" id="KW-1185">Reference proteome</keyword>
<evidence type="ECO:0000313" key="2">
    <source>
        <dbReference type="EMBL" id="BCT93741.1"/>
    </source>
</evidence>
<proteinExistence type="predicted"/>
<dbReference type="SUPFAM" id="SSF54637">
    <property type="entry name" value="Thioesterase/thiol ester dehydrase-isomerase"/>
    <property type="match status" value="1"/>
</dbReference>
<dbReference type="Gene3D" id="3.10.129.10">
    <property type="entry name" value="Hotdog Thioesterase"/>
    <property type="match status" value="1"/>
</dbReference>
<dbReference type="EMBL" id="AP024545">
    <property type="protein sequence ID" value="BCT93741.1"/>
    <property type="molecule type" value="Genomic_DNA"/>
</dbReference>
<gene>
    <name evidence="2" type="ORF">LYSCAS_27650</name>
</gene>
<evidence type="ECO:0000256" key="1">
    <source>
        <dbReference type="SAM" id="MobiDB-lite"/>
    </source>
</evidence>
<protein>
    <recommendedName>
        <fullName evidence="4">Acyl-CoA thioester hydrolase</fullName>
    </recommendedName>
</protein>
<dbReference type="InterPro" id="IPR029069">
    <property type="entry name" value="HotDog_dom_sf"/>
</dbReference>
<accession>A0ABM7Q8I8</accession>
<dbReference type="CDD" id="cd00586">
    <property type="entry name" value="4HBT"/>
    <property type="match status" value="1"/>
</dbReference>
<name>A0ABM7Q8I8_9GAMM</name>
<evidence type="ECO:0008006" key="4">
    <source>
        <dbReference type="Google" id="ProtNLM"/>
    </source>
</evidence>
<feature type="region of interest" description="Disordered" evidence="1">
    <location>
        <begin position="14"/>
        <end position="40"/>
    </location>
</feature>
<reference evidence="2 3" key="1">
    <citation type="submission" date="2021-03" db="EMBL/GenBank/DDBJ databases">
        <title>Complete Genome Sequences of Two Lysobacter Strains Isolated from Sea Water (Lysobacter caseinilyticus) and Soil (Lysobacter helvus) in South Korea.</title>
        <authorList>
            <person name="Watanabe Y."/>
            <person name="Arakawa K."/>
        </authorList>
    </citation>
    <scope>NUCLEOTIDE SEQUENCE [LARGE SCALE GENOMIC DNA]</scope>
    <source>
        <strain evidence="2 3">KVB24</strain>
    </source>
</reference>
<sequence>MGIESMLMADARSAAQAPNLAPRRRPGFHGSPVENGMATPATHTTTHRIRFSDLDPYRHMRTAMYPAYYVDHRMEALREQAGWDLRTLEGLPFMTFVKRIEVDFIRPVVGDQVVTIASFVRAFVGADALIDCTMTDARGAIASKCRMVVAYVDKATQRSADWPADVRALFDER</sequence>
<organism evidence="2 3">
    <name type="scientific">Noviluteimonas caseinilytica</name>
    <dbReference type="NCBI Taxonomy" id="2675101"/>
    <lineage>
        <taxon>Bacteria</taxon>
        <taxon>Pseudomonadati</taxon>
        <taxon>Pseudomonadota</taxon>
        <taxon>Gammaproteobacteria</taxon>
        <taxon>Lysobacterales</taxon>
        <taxon>Lysobacteraceae</taxon>
        <taxon>Noviluteimonas</taxon>
    </lineage>
</organism>
<dbReference type="Pfam" id="PF13279">
    <property type="entry name" value="4HBT_2"/>
    <property type="match status" value="1"/>
</dbReference>
<evidence type="ECO:0000313" key="3">
    <source>
        <dbReference type="Proteomes" id="UP000681317"/>
    </source>
</evidence>